<proteinExistence type="predicted"/>
<dbReference type="Proteomes" id="UP000001996">
    <property type="component" value="Unassembled WGS sequence"/>
</dbReference>
<dbReference type="KEGG" id="lel:PVL30_000142"/>
<dbReference type="AlphaFoldDB" id="A5DS10"/>
<sequence length="553" mass="64835">MFDINLFKRFPNEIIKQILDHDCLSFDDVYIFLFNKSTHQAAQYIINNRCLAHVCIGRRKNYESVITSTYDNEITRGPHYWHIHHNFHSKQVFAQWVKNHNNLNNYAIQIFIDQYPAEELNALRLLQHKNLKIYLNWEDDDLNTVQKFNTVVWPRLTEIFDLVNNRVKMVLEYENVVDESMTFDLTNLQSFEWRYYYSIGETIEITSSTDPTQNTIEQISINSSNSIPLSVKFTPPFPNLIELKIKAPLEHPNQSLQVLHHCLRLQKLCLERAYHGTIQNFLCNIPSQGLQNLKTLDLISNYIGDIRNINFAQYFPSLENLMIKFENEDPSQKFEFSQISLPQTLQTLDLQAKRIHTFNVIAGPKYLARLDLSYNYPLNFNFDNTFEAIKELKLNYNRSIISSIYRFNLFDITNFIFFKVEELHLLGCNINNEDLEALDVKYSQGQGQIQQHSAKENLLPRSSLRKLSLANNKITNLRCFKNDLFGNMTSLESIDLSFNAFYYLNNDNFPLSKTKFPNLLNVNLTGNSRLTSVRLVGDYPRVETTYTPVKQDF</sequence>
<dbReference type="PROSITE" id="PS51450">
    <property type="entry name" value="LRR"/>
    <property type="match status" value="2"/>
</dbReference>
<dbReference type="OMA" id="ATIDISM"/>
<accession>A5DS10</accession>
<dbReference type="HOGENOM" id="CLU_502467_0_0_1"/>
<evidence type="ECO:0000313" key="1">
    <source>
        <dbReference type="EMBL" id="EDK41968.1"/>
    </source>
</evidence>
<protein>
    <recommendedName>
        <fullName evidence="3">F-box domain-containing protein</fullName>
    </recommendedName>
</protein>
<dbReference type="InterPro" id="IPR032675">
    <property type="entry name" value="LRR_dom_sf"/>
</dbReference>
<dbReference type="Gene3D" id="3.80.10.10">
    <property type="entry name" value="Ribonuclease Inhibitor"/>
    <property type="match status" value="1"/>
</dbReference>
<dbReference type="InterPro" id="IPR001611">
    <property type="entry name" value="Leu-rich_rpt"/>
</dbReference>
<evidence type="ECO:0008006" key="3">
    <source>
        <dbReference type="Google" id="ProtNLM"/>
    </source>
</evidence>
<dbReference type="EMBL" id="CH981524">
    <property type="protein sequence ID" value="EDK41968.1"/>
    <property type="molecule type" value="Genomic_DNA"/>
</dbReference>
<name>A5DS10_LODEL</name>
<evidence type="ECO:0000313" key="2">
    <source>
        <dbReference type="Proteomes" id="UP000001996"/>
    </source>
</evidence>
<reference evidence="1 2" key="1">
    <citation type="journal article" date="2009" name="Nature">
        <title>Evolution of pathogenicity and sexual reproduction in eight Candida genomes.</title>
        <authorList>
            <person name="Butler G."/>
            <person name="Rasmussen M.D."/>
            <person name="Lin M.F."/>
            <person name="Santos M.A."/>
            <person name="Sakthikumar S."/>
            <person name="Munro C.A."/>
            <person name="Rheinbay E."/>
            <person name="Grabherr M."/>
            <person name="Forche A."/>
            <person name="Reedy J.L."/>
            <person name="Agrafioti I."/>
            <person name="Arnaud M.B."/>
            <person name="Bates S."/>
            <person name="Brown A.J."/>
            <person name="Brunke S."/>
            <person name="Costanzo M.C."/>
            <person name="Fitzpatrick D.A."/>
            <person name="de Groot P.W."/>
            <person name="Harris D."/>
            <person name="Hoyer L.L."/>
            <person name="Hube B."/>
            <person name="Klis F.M."/>
            <person name="Kodira C."/>
            <person name="Lennard N."/>
            <person name="Logue M.E."/>
            <person name="Martin R."/>
            <person name="Neiman A.M."/>
            <person name="Nikolaou E."/>
            <person name="Quail M.A."/>
            <person name="Quinn J."/>
            <person name="Santos M.C."/>
            <person name="Schmitzberger F.F."/>
            <person name="Sherlock G."/>
            <person name="Shah P."/>
            <person name="Silverstein K.A."/>
            <person name="Skrzypek M.S."/>
            <person name="Soll D."/>
            <person name="Staggs R."/>
            <person name="Stansfield I."/>
            <person name="Stumpf M.P."/>
            <person name="Sudbery P.E."/>
            <person name="Srikantha T."/>
            <person name="Zeng Q."/>
            <person name="Berman J."/>
            <person name="Berriman M."/>
            <person name="Heitman J."/>
            <person name="Gow N.A."/>
            <person name="Lorenz M.C."/>
            <person name="Birren B.W."/>
            <person name="Kellis M."/>
            <person name="Cuomo C.A."/>
        </authorList>
    </citation>
    <scope>NUCLEOTIDE SEQUENCE [LARGE SCALE GENOMIC DNA]</scope>
    <source>
        <strain evidence="2">ATCC 11503 / BCRC 21390 / CBS 2605 / JCM 1781 / NBRC 1676 / NRRL YB-4239</strain>
    </source>
</reference>
<dbReference type="SUPFAM" id="SSF52047">
    <property type="entry name" value="RNI-like"/>
    <property type="match status" value="1"/>
</dbReference>
<dbReference type="VEuPathDB" id="FungiDB:LELG_00146"/>
<dbReference type="eggNOG" id="ENOG502RQFG">
    <property type="taxonomic scope" value="Eukaryota"/>
</dbReference>
<dbReference type="InParanoid" id="A5DS10"/>
<organism evidence="1 2">
    <name type="scientific">Lodderomyces elongisporus (strain ATCC 11503 / CBS 2605 / JCM 1781 / NBRC 1676 / NRRL YB-4239)</name>
    <name type="common">Yeast</name>
    <name type="synonym">Saccharomyces elongisporus</name>
    <dbReference type="NCBI Taxonomy" id="379508"/>
    <lineage>
        <taxon>Eukaryota</taxon>
        <taxon>Fungi</taxon>
        <taxon>Dikarya</taxon>
        <taxon>Ascomycota</taxon>
        <taxon>Saccharomycotina</taxon>
        <taxon>Pichiomycetes</taxon>
        <taxon>Debaryomycetaceae</taxon>
        <taxon>Candida/Lodderomyces clade</taxon>
        <taxon>Lodderomyces</taxon>
    </lineage>
</organism>
<keyword evidence="2" id="KW-1185">Reference proteome</keyword>
<dbReference type="GeneID" id="5235619"/>
<dbReference type="OrthoDB" id="7451790at2759"/>
<gene>
    <name evidence="1" type="ORF">LELG_00146</name>
</gene>